<evidence type="ECO:0000313" key="1">
    <source>
        <dbReference type="EMBL" id="CAG9803709.1"/>
    </source>
</evidence>
<reference evidence="1" key="2">
    <citation type="submission" date="2022-10" db="EMBL/GenBank/DDBJ databases">
        <authorList>
            <consortium name="ENA_rothamsted_submissions"/>
            <consortium name="culmorum"/>
            <person name="King R."/>
        </authorList>
    </citation>
    <scope>NUCLEOTIDE SEQUENCE</scope>
</reference>
<dbReference type="EMBL" id="OU895878">
    <property type="protein sequence ID" value="CAG9803709.1"/>
    <property type="molecule type" value="Genomic_DNA"/>
</dbReference>
<sequence length="189" mass="22247">MLTEYVLIKQQSLKLIVREADMKFDANFCNVTTNHEIRPGEIYSLSFRMDLYAEAKTFYVKIGIALPTSSGKFESFIQNSVTDVCKYLKRNNSNIMLRLFFNGHFGDKKFPTTCPVKSDVYYIEKFRIKENMLTIRSIQTKILIAVDFCIDLPQKNMHCILNTKFEAEVKDRQKWLQEVEMRRQSNDKI</sequence>
<name>A0A9N9RRS6_9DIPT</name>
<protein>
    <submittedName>
        <fullName evidence="1">Uncharacterized protein</fullName>
    </submittedName>
</protein>
<evidence type="ECO:0000313" key="2">
    <source>
        <dbReference type="Proteomes" id="UP001153620"/>
    </source>
</evidence>
<gene>
    <name evidence="1" type="ORF">CHIRRI_LOCUS6606</name>
</gene>
<dbReference type="AlphaFoldDB" id="A0A9N9RRS6"/>
<dbReference type="InterPro" id="IPR010512">
    <property type="entry name" value="DUF1091"/>
</dbReference>
<dbReference type="Pfam" id="PF06477">
    <property type="entry name" value="DUF1091"/>
    <property type="match status" value="1"/>
</dbReference>
<proteinExistence type="predicted"/>
<keyword evidence="2" id="KW-1185">Reference proteome</keyword>
<reference evidence="1" key="1">
    <citation type="submission" date="2022-01" db="EMBL/GenBank/DDBJ databases">
        <authorList>
            <person name="King R."/>
        </authorList>
    </citation>
    <scope>NUCLEOTIDE SEQUENCE</scope>
</reference>
<dbReference type="PANTHER" id="PTHR20898:SF1">
    <property type="entry name" value="MD-2-RELATED LIPID-RECOGNITION DOMAIN-CONTAINING PROTEIN"/>
    <property type="match status" value="1"/>
</dbReference>
<accession>A0A9N9RRS6</accession>
<organism evidence="1 2">
    <name type="scientific">Chironomus riparius</name>
    <dbReference type="NCBI Taxonomy" id="315576"/>
    <lineage>
        <taxon>Eukaryota</taxon>
        <taxon>Metazoa</taxon>
        <taxon>Ecdysozoa</taxon>
        <taxon>Arthropoda</taxon>
        <taxon>Hexapoda</taxon>
        <taxon>Insecta</taxon>
        <taxon>Pterygota</taxon>
        <taxon>Neoptera</taxon>
        <taxon>Endopterygota</taxon>
        <taxon>Diptera</taxon>
        <taxon>Nematocera</taxon>
        <taxon>Chironomoidea</taxon>
        <taxon>Chironomidae</taxon>
        <taxon>Chironominae</taxon>
        <taxon>Chironomus</taxon>
    </lineage>
</organism>
<dbReference type="Proteomes" id="UP001153620">
    <property type="component" value="Chromosome 2"/>
</dbReference>
<dbReference type="OrthoDB" id="8186735at2759"/>
<dbReference type="PANTHER" id="PTHR20898">
    <property type="entry name" value="DAEDALUS ON 3-RELATED-RELATED"/>
    <property type="match status" value="1"/>
</dbReference>